<evidence type="ECO:0000256" key="2">
    <source>
        <dbReference type="ARBA" id="ARBA00022576"/>
    </source>
</evidence>
<protein>
    <recommendedName>
        <fullName evidence="7">2-aminoethylphosphonate--pyruvate transaminase</fullName>
        <ecNumber evidence="7">2.6.1.37</ecNumber>
    </recommendedName>
    <alternativeName>
        <fullName evidence="7">2-aminoethylphosphonate aminotransferase</fullName>
    </alternativeName>
    <alternativeName>
        <fullName evidence="7">AEP transaminase</fullName>
        <shortName evidence="7">AEPT</shortName>
    </alternativeName>
</protein>
<evidence type="ECO:0000259" key="10">
    <source>
        <dbReference type="Pfam" id="PF00266"/>
    </source>
</evidence>
<gene>
    <name evidence="7 11" type="primary">phnW</name>
    <name evidence="11" type="ORF">Back11_28790</name>
</gene>
<sequence>MTLPQNPYLLLTPGPLSTSKRVKAAMQQDWCTWDKEYNDFVQEIRARLVRLATAHHEAYTSVLLQGSGTYCVEAVIGSVIPKTGKLAVLANGAYGQRIAQIARILAIEVIVLDAGETEPVRAEQLEALLAEEPSITHVAFVHGETTTGMLNPIADIAKTVNKHGKVLIVDAMSTFGGIEMDIHELGIDFLISSCNKCLQGVPGFGFILARTEQLEICKGYARSLSLDLVDQWETMEKSNGKWRFTSPTHVVHAFYEALLELEEEGGIKQRQLRYEENQRVLVEGMKRLGFQTLLPTALHSPIITSFYYPDSLQFSFEQFYDRMKQQGFVLYPGKITAASTFRIGNIGDVHLADIHRLIKAIESERFWL</sequence>
<dbReference type="SUPFAM" id="SSF53383">
    <property type="entry name" value="PLP-dependent transferases"/>
    <property type="match status" value="1"/>
</dbReference>
<dbReference type="InterPro" id="IPR012703">
    <property type="entry name" value="NH2EtPonate_pyrv_transaminase"/>
</dbReference>
<evidence type="ECO:0000256" key="5">
    <source>
        <dbReference type="ARBA" id="ARBA00023317"/>
    </source>
</evidence>
<evidence type="ECO:0000256" key="1">
    <source>
        <dbReference type="ARBA" id="ARBA00001933"/>
    </source>
</evidence>
<dbReference type="Proteomes" id="UP000275368">
    <property type="component" value="Chromosome"/>
</dbReference>
<comment type="similarity">
    <text evidence="7">Belongs to the class-V pyridoxal-phosphate-dependent aminotransferase family. PhnW subfamily.</text>
</comment>
<comment type="catalytic activity">
    <reaction evidence="6 7">
        <text>(2-aminoethyl)phosphonate + pyruvate = phosphonoacetaldehyde + L-alanine</text>
        <dbReference type="Rhea" id="RHEA:17021"/>
        <dbReference type="ChEBI" id="CHEBI:15361"/>
        <dbReference type="ChEBI" id="CHEBI:57418"/>
        <dbReference type="ChEBI" id="CHEBI:57972"/>
        <dbReference type="ChEBI" id="CHEBI:58383"/>
        <dbReference type="EC" id="2.6.1.37"/>
    </reaction>
</comment>
<dbReference type="InterPro" id="IPR015421">
    <property type="entry name" value="PyrdxlP-dep_Trfase_major"/>
</dbReference>
<keyword evidence="2 7" id="KW-0032">Aminotransferase</keyword>
<evidence type="ECO:0000256" key="4">
    <source>
        <dbReference type="ARBA" id="ARBA00022898"/>
    </source>
</evidence>
<dbReference type="KEGG" id="pbk:Back11_28790"/>
<dbReference type="HAMAP" id="MF_01376">
    <property type="entry name" value="PhnW_aminotrans_5"/>
    <property type="match status" value="1"/>
</dbReference>
<dbReference type="NCBIfam" id="NF010006">
    <property type="entry name" value="PRK13479.1"/>
    <property type="match status" value="1"/>
</dbReference>
<dbReference type="GO" id="GO:0047304">
    <property type="term" value="F:2-aminoethylphosphonate-pyruvate transaminase activity"/>
    <property type="evidence" value="ECO:0007669"/>
    <property type="project" value="UniProtKB-UniRule"/>
</dbReference>
<dbReference type="NCBIfam" id="TIGR02326">
    <property type="entry name" value="transamin_PhnW"/>
    <property type="match status" value="1"/>
</dbReference>
<dbReference type="RefSeq" id="WP_125658184.1">
    <property type="nucleotide sequence ID" value="NZ_AP019308.1"/>
</dbReference>
<name>A0A3G9JEB0_9BACL</name>
<evidence type="ECO:0000256" key="8">
    <source>
        <dbReference type="PIRSR" id="PIRSR000524-1"/>
    </source>
</evidence>
<evidence type="ECO:0000256" key="6">
    <source>
        <dbReference type="ARBA" id="ARBA00049460"/>
    </source>
</evidence>
<dbReference type="Gene3D" id="3.40.640.10">
    <property type="entry name" value="Type I PLP-dependent aspartate aminotransferase-like (Major domain)"/>
    <property type="match status" value="1"/>
</dbReference>
<comment type="cofactor">
    <cofactor evidence="1 7 9">
        <name>pyridoxal 5'-phosphate</name>
        <dbReference type="ChEBI" id="CHEBI:597326"/>
    </cofactor>
</comment>
<dbReference type="EC" id="2.6.1.37" evidence="7"/>
<evidence type="ECO:0000256" key="9">
    <source>
        <dbReference type="PIRSR" id="PIRSR000524-50"/>
    </source>
</evidence>
<keyword evidence="5 7" id="KW-0670">Pyruvate</keyword>
<dbReference type="OrthoDB" id="389074at2"/>
<dbReference type="Pfam" id="PF00266">
    <property type="entry name" value="Aminotran_5"/>
    <property type="match status" value="1"/>
</dbReference>
<reference evidence="11 12" key="1">
    <citation type="submission" date="2018-11" db="EMBL/GenBank/DDBJ databases">
        <title>Complete genome sequence of Paenibacillus baekrokdamisoli strain KCTC 33723.</title>
        <authorList>
            <person name="Kang S.W."/>
            <person name="Lee K.C."/>
            <person name="Kim K.K."/>
            <person name="Kim J.S."/>
            <person name="Kim D.S."/>
            <person name="Ko S.H."/>
            <person name="Yang S.H."/>
            <person name="Lee J.S."/>
        </authorList>
    </citation>
    <scope>NUCLEOTIDE SEQUENCE [LARGE SCALE GENOMIC DNA]</scope>
    <source>
        <strain evidence="11 12">KCTC 33723</strain>
    </source>
</reference>
<dbReference type="NCBIfam" id="TIGR03301">
    <property type="entry name" value="PhnW-AepZ"/>
    <property type="match status" value="1"/>
</dbReference>
<comment type="function">
    <text evidence="7">Involved in phosphonate degradation.</text>
</comment>
<feature type="domain" description="Aminotransferase class V" evidence="10">
    <location>
        <begin position="26"/>
        <end position="308"/>
    </location>
</feature>
<organism evidence="11 12">
    <name type="scientific">Paenibacillus baekrokdamisoli</name>
    <dbReference type="NCBI Taxonomy" id="1712516"/>
    <lineage>
        <taxon>Bacteria</taxon>
        <taxon>Bacillati</taxon>
        <taxon>Bacillota</taxon>
        <taxon>Bacilli</taxon>
        <taxon>Bacillales</taxon>
        <taxon>Paenibacillaceae</taxon>
        <taxon>Paenibacillus</taxon>
    </lineage>
</organism>
<comment type="subunit">
    <text evidence="7">Homodimer.</text>
</comment>
<dbReference type="PIRSF" id="PIRSF000524">
    <property type="entry name" value="SPT"/>
    <property type="match status" value="1"/>
</dbReference>
<dbReference type="GO" id="GO:0019700">
    <property type="term" value="P:organic phosphonate catabolic process"/>
    <property type="evidence" value="ECO:0007669"/>
    <property type="project" value="UniProtKB-UniRule"/>
</dbReference>
<dbReference type="InterPro" id="IPR000192">
    <property type="entry name" value="Aminotrans_V_dom"/>
</dbReference>
<evidence type="ECO:0000256" key="3">
    <source>
        <dbReference type="ARBA" id="ARBA00022679"/>
    </source>
</evidence>
<dbReference type="InterPro" id="IPR015422">
    <property type="entry name" value="PyrdxlP-dep_Trfase_small"/>
</dbReference>
<evidence type="ECO:0000313" key="11">
    <source>
        <dbReference type="EMBL" id="BBH21534.1"/>
    </source>
</evidence>
<evidence type="ECO:0000256" key="7">
    <source>
        <dbReference type="HAMAP-Rule" id="MF_01376"/>
    </source>
</evidence>
<keyword evidence="4 7" id="KW-0663">Pyridoxal phosphate</keyword>
<dbReference type="InterPro" id="IPR024169">
    <property type="entry name" value="SP_NH2Trfase/AEP_transaminase"/>
</dbReference>
<dbReference type="InterPro" id="IPR015424">
    <property type="entry name" value="PyrdxlP-dep_Trfase"/>
</dbReference>
<feature type="binding site" evidence="8">
    <location>
        <position position="342"/>
    </location>
    <ligand>
        <name>substrate</name>
    </ligand>
</feature>
<evidence type="ECO:0000313" key="12">
    <source>
        <dbReference type="Proteomes" id="UP000275368"/>
    </source>
</evidence>
<dbReference type="PANTHER" id="PTHR42778:SF1">
    <property type="entry name" value="2-AMINOETHYLPHOSPHONATE--PYRUVATE TRANSAMINASE"/>
    <property type="match status" value="1"/>
</dbReference>
<accession>A0A3G9JEB0</accession>
<keyword evidence="3 7" id="KW-0808">Transferase</keyword>
<proteinExistence type="inferred from homology"/>
<dbReference type="AlphaFoldDB" id="A0A3G9JEB0"/>
<dbReference type="EMBL" id="AP019308">
    <property type="protein sequence ID" value="BBH21534.1"/>
    <property type="molecule type" value="Genomic_DNA"/>
</dbReference>
<dbReference type="Gene3D" id="3.90.1150.10">
    <property type="entry name" value="Aspartate Aminotransferase, domain 1"/>
    <property type="match status" value="1"/>
</dbReference>
<dbReference type="PANTHER" id="PTHR42778">
    <property type="entry name" value="2-AMINOETHYLPHOSPHONATE--PYRUVATE TRANSAMINASE"/>
    <property type="match status" value="1"/>
</dbReference>
<feature type="modified residue" description="N6-(pyridoxal phosphate)lysine" evidence="7 9">
    <location>
        <position position="196"/>
    </location>
</feature>
<keyword evidence="12" id="KW-1185">Reference proteome</keyword>